<feature type="transmembrane region" description="Helical" evidence="6">
    <location>
        <begin position="287"/>
        <end position="305"/>
    </location>
</feature>
<dbReference type="GO" id="GO:0016020">
    <property type="term" value="C:membrane"/>
    <property type="evidence" value="ECO:0007669"/>
    <property type="project" value="UniProtKB-SubCell"/>
</dbReference>
<keyword evidence="5 6" id="KW-0472">Membrane</keyword>
<feature type="transmembrane region" description="Helical" evidence="6">
    <location>
        <begin position="106"/>
        <end position="131"/>
    </location>
</feature>
<feature type="transmembrane region" description="Helical" evidence="6">
    <location>
        <begin position="167"/>
        <end position="189"/>
    </location>
</feature>
<evidence type="ECO:0000259" key="7">
    <source>
        <dbReference type="Pfam" id="PF00892"/>
    </source>
</evidence>
<gene>
    <name evidence="8" type="ORF">FuraDRAFT_0950</name>
</gene>
<evidence type="ECO:0000256" key="4">
    <source>
        <dbReference type="ARBA" id="ARBA00022989"/>
    </source>
</evidence>
<comment type="caution">
    <text evidence="8">The sequence shown here is derived from an EMBL/GenBank/DDBJ whole genome shotgun (WGS) entry which is preliminary data.</text>
</comment>
<evidence type="ECO:0000256" key="3">
    <source>
        <dbReference type="ARBA" id="ARBA00022692"/>
    </source>
</evidence>
<dbReference type="Pfam" id="PF00892">
    <property type="entry name" value="EamA"/>
    <property type="match status" value="2"/>
</dbReference>
<dbReference type="eggNOG" id="COG0697">
    <property type="taxonomic scope" value="Bacteria"/>
</dbReference>
<feature type="transmembrane region" description="Helical" evidence="6">
    <location>
        <begin position="81"/>
        <end position="100"/>
    </location>
</feature>
<feature type="transmembrane region" description="Helical" evidence="6">
    <location>
        <begin position="51"/>
        <end position="69"/>
    </location>
</feature>
<evidence type="ECO:0000313" key="8">
    <source>
        <dbReference type="EMBL" id="EEG09934.1"/>
    </source>
</evidence>
<dbReference type="InterPro" id="IPR037185">
    <property type="entry name" value="EmrE-like"/>
</dbReference>
<dbReference type="PANTHER" id="PTHR32322">
    <property type="entry name" value="INNER MEMBRANE TRANSPORTER"/>
    <property type="match status" value="1"/>
</dbReference>
<dbReference type="SUPFAM" id="SSF103481">
    <property type="entry name" value="Multidrug resistance efflux transporter EmrE"/>
    <property type="match status" value="2"/>
</dbReference>
<dbReference type="AlphaFoldDB" id="B9Z051"/>
<evidence type="ECO:0000256" key="5">
    <source>
        <dbReference type="ARBA" id="ARBA00023136"/>
    </source>
</evidence>
<comment type="similarity">
    <text evidence="2">Belongs to the EamA transporter family.</text>
</comment>
<dbReference type="Proteomes" id="UP000003165">
    <property type="component" value="Unassembled WGS sequence"/>
</dbReference>
<feature type="transmembrane region" description="Helical" evidence="6">
    <location>
        <begin position="231"/>
        <end position="255"/>
    </location>
</feature>
<feature type="transmembrane region" description="Helical" evidence="6">
    <location>
        <begin position="22"/>
        <end position="39"/>
    </location>
</feature>
<sequence>MCSIAATPLDNDYRLDTILKRIYAAFVLLGLFGGSNFIYTKWAAVLVSPGQISLLRVFLGFVPLAILAWRNEVIRRDQVRYLHHFSVMAALATAFTYFAMAKGTSLLPSGIAGVLGGSSPLFTVLASGLFLRHEKMNRMMVCSVVVGLTGMVLIARPWESMSAGDTISLAGVAWILAGAMVFGLSYIYVRRYLSPLDIAPLAIVTWQTGLAFLMLLLFTDLSGISQILLDWRAAAGLAIGLGLLGTGASFVLYYFLLQELGAVAASGWIYMTPIVALLIGWATGERVGLLEILAVIVIFGSIAMLEVGRQQVARKEAVPL</sequence>
<keyword evidence="4 6" id="KW-1133">Transmembrane helix</keyword>
<dbReference type="InterPro" id="IPR050638">
    <property type="entry name" value="AA-Vitamin_Transporters"/>
</dbReference>
<dbReference type="EMBL" id="ACIS01000002">
    <property type="protein sequence ID" value="EEG09934.1"/>
    <property type="molecule type" value="Genomic_DNA"/>
</dbReference>
<feature type="transmembrane region" description="Helical" evidence="6">
    <location>
        <begin position="201"/>
        <end position="219"/>
    </location>
</feature>
<organism evidence="8 9">
    <name type="scientific">Pseudogulbenkiania ferrooxidans 2002</name>
    <dbReference type="NCBI Taxonomy" id="279714"/>
    <lineage>
        <taxon>Bacteria</taxon>
        <taxon>Pseudomonadati</taxon>
        <taxon>Pseudomonadota</taxon>
        <taxon>Betaproteobacteria</taxon>
        <taxon>Neisseriales</taxon>
        <taxon>Chromobacteriaceae</taxon>
        <taxon>Pseudogulbenkiania</taxon>
    </lineage>
</organism>
<name>B9Z051_9NEIS</name>
<evidence type="ECO:0000256" key="6">
    <source>
        <dbReference type="SAM" id="Phobius"/>
    </source>
</evidence>
<feature type="transmembrane region" description="Helical" evidence="6">
    <location>
        <begin position="138"/>
        <end position="155"/>
    </location>
</feature>
<evidence type="ECO:0000256" key="2">
    <source>
        <dbReference type="ARBA" id="ARBA00007362"/>
    </source>
</evidence>
<evidence type="ECO:0000256" key="1">
    <source>
        <dbReference type="ARBA" id="ARBA00004141"/>
    </source>
</evidence>
<dbReference type="PANTHER" id="PTHR32322:SF2">
    <property type="entry name" value="EAMA DOMAIN-CONTAINING PROTEIN"/>
    <property type="match status" value="1"/>
</dbReference>
<comment type="subcellular location">
    <subcellularLocation>
        <location evidence="1">Membrane</location>
        <topology evidence="1">Multi-pass membrane protein</topology>
    </subcellularLocation>
</comment>
<keyword evidence="3 6" id="KW-0812">Transmembrane</keyword>
<dbReference type="InterPro" id="IPR000620">
    <property type="entry name" value="EamA_dom"/>
</dbReference>
<keyword evidence="9" id="KW-1185">Reference proteome</keyword>
<reference evidence="8 9" key="1">
    <citation type="submission" date="2009-02" db="EMBL/GenBank/DDBJ databases">
        <title>Sequencing of the draft genome and assembly of Lutiella nitroferrum 2002.</title>
        <authorList>
            <consortium name="US DOE Joint Genome Institute (JGI-PGF)"/>
            <person name="Lucas S."/>
            <person name="Copeland A."/>
            <person name="Lapidus A."/>
            <person name="Glavina del Rio T."/>
            <person name="Tice H."/>
            <person name="Bruce D."/>
            <person name="Goodwin L."/>
            <person name="Pitluck S."/>
            <person name="Larimer F."/>
            <person name="Land M.L."/>
            <person name="Hauser L."/>
            <person name="Coates J.D."/>
        </authorList>
    </citation>
    <scope>NUCLEOTIDE SEQUENCE [LARGE SCALE GENOMIC DNA]</scope>
    <source>
        <strain evidence="8 9">2002</strain>
    </source>
</reference>
<feature type="domain" description="EamA" evidence="7">
    <location>
        <begin position="170"/>
        <end position="305"/>
    </location>
</feature>
<evidence type="ECO:0000313" key="9">
    <source>
        <dbReference type="Proteomes" id="UP000003165"/>
    </source>
</evidence>
<proteinExistence type="inferred from homology"/>
<protein>
    <recommendedName>
        <fullName evidence="7">EamA domain-containing protein</fullName>
    </recommendedName>
</protein>
<feature type="transmembrane region" description="Helical" evidence="6">
    <location>
        <begin position="262"/>
        <end position="281"/>
    </location>
</feature>
<accession>B9Z051</accession>
<feature type="domain" description="EamA" evidence="7">
    <location>
        <begin position="23"/>
        <end position="155"/>
    </location>
</feature>